<dbReference type="CDD" id="cd06261">
    <property type="entry name" value="TM_PBP2"/>
    <property type="match status" value="1"/>
</dbReference>
<evidence type="ECO:0000256" key="1">
    <source>
        <dbReference type="ARBA" id="ARBA00004141"/>
    </source>
</evidence>
<organism evidence="8 9">
    <name type="scientific">Luteococcus sanguinis</name>
    <dbReference type="NCBI Taxonomy" id="174038"/>
    <lineage>
        <taxon>Bacteria</taxon>
        <taxon>Bacillati</taxon>
        <taxon>Actinomycetota</taxon>
        <taxon>Actinomycetes</taxon>
        <taxon>Propionibacteriales</taxon>
        <taxon>Propionibacteriaceae</taxon>
        <taxon>Luteococcus</taxon>
    </lineage>
</organism>
<keyword evidence="4 6" id="KW-1133">Transmembrane helix</keyword>
<protein>
    <submittedName>
        <fullName evidence="8">ABC transporter permease</fullName>
    </submittedName>
</protein>
<feature type="transmembrane region" description="Helical" evidence="6">
    <location>
        <begin position="157"/>
        <end position="177"/>
    </location>
</feature>
<accession>A0ABW1X3M3</accession>
<feature type="transmembrane region" description="Helical" evidence="6">
    <location>
        <begin position="92"/>
        <end position="114"/>
    </location>
</feature>
<evidence type="ECO:0000256" key="5">
    <source>
        <dbReference type="ARBA" id="ARBA00023136"/>
    </source>
</evidence>
<feature type="transmembrane region" description="Helical" evidence="6">
    <location>
        <begin position="28"/>
        <end position="49"/>
    </location>
</feature>
<dbReference type="PROSITE" id="PS50928">
    <property type="entry name" value="ABC_TM1"/>
    <property type="match status" value="1"/>
</dbReference>
<feature type="transmembrane region" description="Helical" evidence="6">
    <location>
        <begin position="189"/>
        <end position="213"/>
    </location>
</feature>
<dbReference type="SUPFAM" id="SSF161098">
    <property type="entry name" value="MetI-like"/>
    <property type="match status" value="1"/>
</dbReference>
<proteinExistence type="inferred from homology"/>
<dbReference type="Pfam" id="PF00528">
    <property type="entry name" value="BPD_transp_1"/>
    <property type="match status" value="1"/>
</dbReference>
<evidence type="ECO:0000259" key="7">
    <source>
        <dbReference type="PROSITE" id="PS50928"/>
    </source>
</evidence>
<evidence type="ECO:0000256" key="4">
    <source>
        <dbReference type="ARBA" id="ARBA00022989"/>
    </source>
</evidence>
<comment type="caution">
    <text evidence="8">The sequence shown here is derived from an EMBL/GenBank/DDBJ whole genome shotgun (WGS) entry which is preliminary data.</text>
</comment>
<name>A0ABW1X3M3_9ACTN</name>
<evidence type="ECO:0000256" key="2">
    <source>
        <dbReference type="ARBA" id="ARBA00022448"/>
    </source>
</evidence>
<dbReference type="EMBL" id="JBHSUA010000018">
    <property type="protein sequence ID" value="MFC6397120.1"/>
    <property type="molecule type" value="Genomic_DNA"/>
</dbReference>
<dbReference type="Gene3D" id="1.10.3720.10">
    <property type="entry name" value="MetI-like"/>
    <property type="match status" value="1"/>
</dbReference>
<dbReference type="PANTHER" id="PTHR30177">
    <property type="entry name" value="GLYCINE BETAINE/L-PROLINE TRANSPORT SYSTEM PERMEASE PROTEIN PROW"/>
    <property type="match status" value="1"/>
</dbReference>
<evidence type="ECO:0000313" key="9">
    <source>
        <dbReference type="Proteomes" id="UP001596266"/>
    </source>
</evidence>
<keyword evidence="3 6" id="KW-0812">Transmembrane</keyword>
<keyword evidence="5 6" id="KW-0472">Membrane</keyword>
<reference evidence="9" key="1">
    <citation type="journal article" date="2019" name="Int. J. Syst. Evol. Microbiol.">
        <title>The Global Catalogue of Microorganisms (GCM) 10K type strain sequencing project: providing services to taxonomists for standard genome sequencing and annotation.</title>
        <authorList>
            <consortium name="The Broad Institute Genomics Platform"/>
            <consortium name="The Broad Institute Genome Sequencing Center for Infectious Disease"/>
            <person name="Wu L."/>
            <person name="Ma J."/>
        </authorList>
    </citation>
    <scope>NUCLEOTIDE SEQUENCE [LARGE SCALE GENOMIC DNA]</scope>
    <source>
        <strain evidence="9">CGMCC 1.15277</strain>
    </source>
</reference>
<comment type="similarity">
    <text evidence="6">Belongs to the binding-protein-dependent transport system permease family.</text>
</comment>
<evidence type="ECO:0000313" key="8">
    <source>
        <dbReference type="EMBL" id="MFC6397120.1"/>
    </source>
</evidence>
<dbReference type="InterPro" id="IPR000515">
    <property type="entry name" value="MetI-like"/>
</dbReference>
<sequence>MNKIWAWLTDPANWRGDDGALALIWQHLGYSALALLIACLIGIPLGLFIGHTGRGRVLVVNLVNGMRSVPTLGLLYVAVLVVGPRIGGDNAFLVPAIFVLVLLAVPPVLAGAYSGVDSTPPGARDAAKGMGMTPGQVLRQVELPCALPLLFSGIRSAALQVVATATLAAFVSLGGLGRLLQFGQANQDYGMMGAGAVLVGLLALAVDGLFALVQRSVVSPGLSGRRVRSRALPEPQS</sequence>
<dbReference type="RefSeq" id="WP_343884687.1">
    <property type="nucleotide sequence ID" value="NZ_BAAAKI010000003.1"/>
</dbReference>
<dbReference type="Proteomes" id="UP001596266">
    <property type="component" value="Unassembled WGS sequence"/>
</dbReference>
<dbReference type="PANTHER" id="PTHR30177:SF33">
    <property type="entry name" value="POSSIBLE OSMOPROTECTANT (GLYCINE BETAINE_CARNITINE_CHOLINE_L-PROLINE) TRANSPORT INTEGRAL MEMBRANE PROTEIN ABC TRANSPORTER PROZ"/>
    <property type="match status" value="1"/>
</dbReference>
<gene>
    <name evidence="8" type="ORF">ACFP57_09035</name>
</gene>
<keyword evidence="9" id="KW-1185">Reference proteome</keyword>
<dbReference type="InterPro" id="IPR035906">
    <property type="entry name" value="MetI-like_sf"/>
</dbReference>
<evidence type="ECO:0000256" key="3">
    <source>
        <dbReference type="ARBA" id="ARBA00022692"/>
    </source>
</evidence>
<feature type="domain" description="ABC transmembrane type-1" evidence="7">
    <location>
        <begin position="24"/>
        <end position="210"/>
    </location>
</feature>
<dbReference type="InterPro" id="IPR051204">
    <property type="entry name" value="ABC_transp_perm/SBD"/>
</dbReference>
<comment type="subcellular location">
    <subcellularLocation>
        <location evidence="6">Cell membrane</location>
        <topology evidence="6">Multi-pass membrane protein</topology>
    </subcellularLocation>
    <subcellularLocation>
        <location evidence="1">Membrane</location>
        <topology evidence="1">Multi-pass membrane protein</topology>
    </subcellularLocation>
</comment>
<evidence type="ECO:0000256" key="6">
    <source>
        <dbReference type="RuleBase" id="RU363032"/>
    </source>
</evidence>
<keyword evidence="2 6" id="KW-0813">Transport</keyword>